<proteinExistence type="predicted"/>
<dbReference type="Gene3D" id="3.80.10.10">
    <property type="entry name" value="Ribonuclease Inhibitor"/>
    <property type="match status" value="2"/>
</dbReference>
<dbReference type="SUPFAM" id="SSF52058">
    <property type="entry name" value="L domain-like"/>
    <property type="match status" value="1"/>
</dbReference>
<protein>
    <submittedName>
        <fullName evidence="1">Uncharacterized protein</fullName>
    </submittedName>
</protein>
<sequence length="859" mass="97469">MAILDKQDEEDDFQGVVDSSRGEIPTVSRKIRHVLKDSRFVMFFNNGSGDEIDLSGSGVPPFGKFGDNLLIWMSGRRLLTIKYSAGQLMFTHVWLSNIIVNLTAEQLYAILCKEGAIIAAGIDPTMFSDCCLYKLFLHASFLTTTKYDWAGHASNCWICNGTLQVDISREMINVLSRKISLECDASILDDVLGKFKKYLKLPFLRVKDDDEYEEGPYRWVSMTSKDTKLHGMQIVPTQTSSFFLEFERFDPLLALPNGLFEHSSILGVLILCCCAFSFASPPFAKCHSLKFLGLDHCTDNNACEIQDQTEWACLYMLRVLDLHYTEWNEILSVEKIDLMSNIRELNIEGFICWQYTARLQGRLPNLERLRIIKPTCEPDISLDTSNSFIGKTKLEILDFSGNSDMEILPSSLSEVSSLDVLVLDGCTKLQDVVPDVLPQLLRSFRLDAYGLPWRRTPNAEQPMEYLIPFIVTHNKGAHNISKISLKGCTQLDNLFLCGLPNLVELDLSGSGIQVLDFRTRVVDVPGLKRLFLLGCEHLRAIQWGTELTRTDLDLELLCIDTRVGSVHAWPSLTQSKPFKLQVHAVVEDARLGWSLSLLMDTRDRTNGLEDVYFNIHVTSSLVHNGSAQLKAICEKNTSIYGDQVNMQRSVLVPANQYIDVLSMVSDVPSMQAFPEPPASNLDRHIEIAEGSRGLESALLARDYLIHGLAYIMLLYAESLHVHDVSVTGSMPMGYWNMLKHCRMERCPKLGTVFPLVPRDNWWLFGFEKLETFWAFDLLTARHIWDKDLRLKVITTRYFRNLQRLHLSSCPRLQFVLPMRASSFPCLESIHIIHCGDPQAHLRVGRAVPRGYIHQRCVIP</sequence>
<dbReference type="AlphaFoldDB" id="A0AAD8TSE2"/>
<dbReference type="EMBL" id="JAUUTY010000002">
    <property type="protein sequence ID" value="KAK1686858.1"/>
    <property type="molecule type" value="Genomic_DNA"/>
</dbReference>
<evidence type="ECO:0000313" key="2">
    <source>
        <dbReference type="Proteomes" id="UP001231189"/>
    </source>
</evidence>
<keyword evidence="2" id="KW-1185">Reference proteome</keyword>
<dbReference type="InterPro" id="IPR032675">
    <property type="entry name" value="LRR_dom_sf"/>
</dbReference>
<dbReference type="PANTHER" id="PTHR33463:SF64">
    <property type="entry name" value="NB-ARC DOMAIN-CONTAINING PROTEIN"/>
    <property type="match status" value="1"/>
</dbReference>
<reference evidence="1" key="1">
    <citation type="submission" date="2023-07" db="EMBL/GenBank/DDBJ databases">
        <title>A chromosome-level genome assembly of Lolium multiflorum.</title>
        <authorList>
            <person name="Chen Y."/>
            <person name="Copetti D."/>
            <person name="Kolliker R."/>
            <person name="Studer B."/>
        </authorList>
    </citation>
    <scope>NUCLEOTIDE SEQUENCE</scope>
    <source>
        <strain evidence="1">02402/16</strain>
        <tissue evidence="1">Leaf</tissue>
    </source>
</reference>
<accession>A0AAD8TSE2</accession>
<dbReference type="Proteomes" id="UP001231189">
    <property type="component" value="Unassembled WGS sequence"/>
</dbReference>
<gene>
    <name evidence="1" type="ORF">QYE76_047706</name>
</gene>
<dbReference type="InterPro" id="IPR050905">
    <property type="entry name" value="Plant_NBS-LRR"/>
</dbReference>
<organism evidence="1 2">
    <name type="scientific">Lolium multiflorum</name>
    <name type="common">Italian ryegrass</name>
    <name type="synonym">Lolium perenne subsp. multiflorum</name>
    <dbReference type="NCBI Taxonomy" id="4521"/>
    <lineage>
        <taxon>Eukaryota</taxon>
        <taxon>Viridiplantae</taxon>
        <taxon>Streptophyta</taxon>
        <taxon>Embryophyta</taxon>
        <taxon>Tracheophyta</taxon>
        <taxon>Spermatophyta</taxon>
        <taxon>Magnoliopsida</taxon>
        <taxon>Liliopsida</taxon>
        <taxon>Poales</taxon>
        <taxon>Poaceae</taxon>
        <taxon>BOP clade</taxon>
        <taxon>Pooideae</taxon>
        <taxon>Poodae</taxon>
        <taxon>Poeae</taxon>
        <taxon>Poeae Chloroplast Group 2 (Poeae type)</taxon>
        <taxon>Loliodinae</taxon>
        <taxon>Loliinae</taxon>
        <taxon>Lolium</taxon>
    </lineage>
</organism>
<comment type="caution">
    <text evidence="1">The sequence shown here is derived from an EMBL/GenBank/DDBJ whole genome shotgun (WGS) entry which is preliminary data.</text>
</comment>
<evidence type="ECO:0000313" key="1">
    <source>
        <dbReference type="EMBL" id="KAK1686858.1"/>
    </source>
</evidence>
<dbReference type="PANTHER" id="PTHR33463">
    <property type="entry name" value="NB-ARC DOMAIN-CONTAINING PROTEIN-RELATED"/>
    <property type="match status" value="1"/>
</dbReference>
<name>A0AAD8TSE2_LOLMU</name>